<feature type="domain" description="DinB-like" evidence="1">
    <location>
        <begin position="19"/>
        <end position="149"/>
    </location>
</feature>
<gene>
    <name evidence="2" type="ORF">Pla100_16470</name>
</gene>
<dbReference type="SUPFAM" id="SSF109854">
    <property type="entry name" value="DinB/YfiT-like putative metalloenzymes"/>
    <property type="match status" value="1"/>
</dbReference>
<dbReference type="InterPro" id="IPR024775">
    <property type="entry name" value="DinB-like"/>
</dbReference>
<comment type="caution">
    <text evidence="2">The sequence shown here is derived from an EMBL/GenBank/DDBJ whole genome shotgun (WGS) entry which is preliminary data.</text>
</comment>
<dbReference type="InterPro" id="IPR034660">
    <property type="entry name" value="DinB/YfiT-like"/>
</dbReference>
<accession>A0A5C6AR14</accession>
<evidence type="ECO:0000259" key="1">
    <source>
        <dbReference type="Pfam" id="PF12867"/>
    </source>
</evidence>
<dbReference type="RefSeq" id="WP_146577118.1">
    <property type="nucleotide sequence ID" value="NZ_SJPM01000002.1"/>
</dbReference>
<dbReference type="EMBL" id="SJPM01000002">
    <property type="protein sequence ID" value="TWU01911.1"/>
    <property type="molecule type" value="Genomic_DNA"/>
</dbReference>
<evidence type="ECO:0000313" key="2">
    <source>
        <dbReference type="EMBL" id="TWU01911.1"/>
    </source>
</evidence>
<dbReference type="Gene3D" id="1.20.120.450">
    <property type="entry name" value="dinb family like domain"/>
    <property type="match status" value="1"/>
</dbReference>
<dbReference type="Proteomes" id="UP000316213">
    <property type="component" value="Unassembled WGS sequence"/>
</dbReference>
<proteinExistence type="predicted"/>
<organism evidence="2 3">
    <name type="scientific">Neorhodopirellula pilleata</name>
    <dbReference type="NCBI Taxonomy" id="2714738"/>
    <lineage>
        <taxon>Bacteria</taxon>
        <taxon>Pseudomonadati</taxon>
        <taxon>Planctomycetota</taxon>
        <taxon>Planctomycetia</taxon>
        <taxon>Pirellulales</taxon>
        <taxon>Pirellulaceae</taxon>
        <taxon>Neorhodopirellula</taxon>
    </lineage>
</organism>
<dbReference type="AlphaFoldDB" id="A0A5C6AR14"/>
<protein>
    <submittedName>
        <fullName evidence="2">DinB superfamily protein</fullName>
    </submittedName>
</protein>
<evidence type="ECO:0000313" key="3">
    <source>
        <dbReference type="Proteomes" id="UP000316213"/>
    </source>
</evidence>
<keyword evidence="3" id="KW-1185">Reference proteome</keyword>
<dbReference type="OrthoDB" id="267642at2"/>
<sequence length="163" mass="17930">MDAKTLIRQTIATTEMICNTYLADLTDEDLLHRPVAGANHINWQWGHLIASEKMLGDLVKPGAMPSLPEGFEEKYGKETAAVDDADQFATKAELQAAQQTQREALMALLDNLSVEELSNPAPEQMAAFFPNAASLILSADSHWMMHAGQWAVVRRALGKPPLF</sequence>
<dbReference type="Pfam" id="PF12867">
    <property type="entry name" value="DinB_2"/>
    <property type="match status" value="1"/>
</dbReference>
<reference evidence="2 3" key="1">
    <citation type="submission" date="2019-02" db="EMBL/GenBank/DDBJ databases">
        <title>Deep-cultivation of Planctomycetes and their phenomic and genomic characterization uncovers novel biology.</title>
        <authorList>
            <person name="Wiegand S."/>
            <person name="Jogler M."/>
            <person name="Boedeker C."/>
            <person name="Pinto D."/>
            <person name="Vollmers J."/>
            <person name="Rivas-Marin E."/>
            <person name="Kohn T."/>
            <person name="Peeters S.H."/>
            <person name="Heuer A."/>
            <person name="Rast P."/>
            <person name="Oberbeckmann S."/>
            <person name="Bunk B."/>
            <person name="Jeske O."/>
            <person name="Meyerdierks A."/>
            <person name="Storesund J.E."/>
            <person name="Kallscheuer N."/>
            <person name="Luecker S."/>
            <person name="Lage O.M."/>
            <person name="Pohl T."/>
            <person name="Merkel B.J."/>
            <person name="Hornburger P."/>
            <person name="Mueller R.-W."/>
            <person name="Bruemmer F."/>
            <person name="Labrenz M."/>
            <person name="Spormann A.M."/>
            <person name="Op Den Camp H."/>
            <person name="Overmann J."/>
            <person name="Amann R."/>
            <person name="Jetten M.S.M."/>
            <person name="Mascher T."/>
            <person name="Medema M.H."/>
            <person name="Devos D.P."/>
            <person name="Kaster A.-K."/>
            <person name="Ovreas L."/>
            <person name="Rohde M."/>
            <person name="Galperin M.Y."/>
            <person name="Jogler C."/>
        </authorList>
    </citation>
    <scope>NUCLEOTIDE SEQUENCE [LARGE SCALE GENOMIC DNA]</scope>
    <source>
        <strain evidence="2 3">Pla100</strain>
    </source>
</reference>
<name>A0A5C6AR14_9BACT</name>